<sequence length="255" mass="29468">DLAANKPATPPAKPDFKKFAEENGLVFGKTPLVSQFEVNRFDIGDSYIDGQRQYPFAKSAFEKSLKLYVPKTSEDPQGNSYVFWKMEDVKAYTPKFSGKGERERVLQAWRMVQARELALKEAQRLADKARKATGSLKDIFADQPDIAVSLTARFSWLILERKNEDSLMPSPRFSRIVDADHRLLVDSPGPDFMRTVFELKEGELGVAMNYPKTVAYLIRLVEMRPSERLLRTQFEVDRRNYYIYFFLGSDDRERI</sequence>
<feature type="non-terminal residue" evidence="1">
    <location>
        <position position="1"/>
    </location>
</feature>
<dbReference type="EMBL" id="BARS01038413">
    <property type="protein sequence ID" value="GAG22316.1"/>
    <property type="molecule type" value="Genomic_DNA"/>
</dbReference>
<proteinExistence type="predicted"/>
<comment type="caution">
    <text evidence="1">The sequence shown here is derived from an EMBL/GenBank/DDBJ whole genome shotgun (WGS) entry which is preliminary data.</text>
</comment>
<organism evidence="1">
    <name type="scientific">marine sediment metagenome</name>
    <dbReference type="NCBI Taxonomy" id="412755"/>
    <lineage>
        <taxon>unclassified sequences</taxon>
        <taxon>metagenomes</taxon>
        <taxon>ecological metagenomes</taxon>
    </lineage>
</organism>
<accession>X0XBH9</accession>
<reference evidence="1" key="1">
    <citation type="journal article" date="2014" name="Front. Microbiol.">
        <title>High frequency of phylogenetically diverse reductive dehalogenase-homologous genes in deep subseafloor sedimentary metagenomes.</title>
        <authorList>
            <person name="Kawai M."/>
            <person name="Futagami T."/>
            <person name="Toyoda A."/>
            <person name="Takaki Y."/>
            <person name="Nishi S."/>
            <person name="Hori S."/>
            <person name="Arai W."/>
            <person name="Tsubouchi T."/>
            <person name="Morono Y."/>
            <person name="Uchiyama I."/>
            <person name="Ito T."/>
            <person name="Fujiyama A."/>
            <person name="Inagaki F."/>
            <person name="Takami H."/>
        </authorList>
    </citation>
    <scope>NUCLEOTIDE SEQUENCE</scope>
    <source>
        <strain evidence="1">Expedition CK06-06</strain>
    </source>
</reference>
<evidence type="ECO:0000313" key="1">
    <source>
        <dbReference type="EMBL" id="GAG22316.1"/>
    </source>
</evidence>
<protein>
    <submittedName>
        <fullName evidence="1">Uncharacterized protein</fullName>
    </submittedName>
</protein>
<feature type="non-terminal residue" evidence="1">
    <location>
        <position position="255"/>
    </location>
</feature>
<gene>
    <name evidence="1" type="ORF">S01H1_58782</name>
</gene>
<name>X0XBH9_9ZZZZ</name>
<dbReference type="AlphaFoldDB" id="X0XBH9"/>